<reference evidence="2 3" key="1">
    <citation type="journal article" date="2010" name="Stand. Genomic Sci.">
        <title>Complete genome sequence of Desulfarculus baarsii type strain (2st14).</title>
        <authorList>
            <person name="Sun H."/>
            <person name="Spring S."/>
            <person name="Lapidus A."/>
            <person name="Davenport K."/>
            <person name="Del Rio T.G."/>
            <person name="Tice H."/>
            <person name="Nolan M."/>
            <person name="Copeland A."/>
            <person name="Cheng J.F."/>
            <person name="Lucas S."/>
            <person name="Tapia R."/>
            <person name="Goodwin L."/>
            <person name="Pitluck S."/>
            <person name="Ivanova N."/>
            <person name="Pagani I."/>
            <person name="Mavromatis K."/>
            <person name="Ovchinnikova G."/>
            <person name="Pati A."/>
            <person name="Chen A."/>
            <person name="Palaniappan K."/>
            <person name="Hauser L."/>
            <person name="Chang Y.J."/>
            <person name="Jeffries C.D."/>
            <person name="Detter J.C."/>
            <person name="Han C."/>
            <person name="Rohde M."/>
            <person name="Brambilla E."/>
            <person name="Goker M."/>
            <person name="Woyke T."/>
            <person name="Bristow J."/>
            <person name="Eisen J.A."/>
            <person name="Markowitz V."/>
            <person name="Hugenholtz P."/>
            <person name="Kyrpides N.C."/>
            <person name="Klenk H.P."/>
            <person name="Land M."/>
        </authorList>
    </citation>
    <scope>NUCLEOTIDE SEQUENCE [LARGE SCALE GENOMIC DNA]</scope>
    <source>
        <strain evidence="3">ATCC 33931 / DSM 2075 / LMG 7858 / VKM B-1802 / 2st14</strain>
    </source>
</reference>
<dbReference type="RefSeq" id="WP_013256909.1">
    <property type="nucleotide sequence ID" value="NC_014365.1"/>
</dbReference>
<evidence type="ECO:0000313" key="3">
    <source>
        <dbReference type="Proteomes" id="UP000009047"/>
    </source>
</evidence>
<dbReference type="AlphaFoldDB" id="E1QDD4"/>
<dbReference type="STRING" id="644282.Deba_0074"/>
<proteinExistence type="predicted"/>
<keyword evidence="3" id="KW-1185">Reference proteome</keyword>
<sequence length="202" mass="22533">MNGLEPIQARPRSGDEPLHDRGRSLGVTLADFWRWSASDLVSNAMRGVLAEWLVALAVGCAAGARQEWTAYDLQSPEGARIEVKSAAYVQSWAQKKLSDIIFRVPKTRPWDPLTNQTAAEPRRLADVHVFCLLTCQDKSAVDPLDLAQWRFFVLPTKTLDQRQRSQHSITLPSLRKLAGEPVAHGELAARISHAFAQQRQAD</sequence>
<evidence type="ECO:0000256" key="1">
    <source>
        <dbReference type="SAM" id="MobiDB-lite"/>
    </source>
</evidence>
<accession>E1QDD4</accession>
<dbReference type="Proteomes" id="UP000009047">
    <property type="component" value="Chromosome"/>
</dbReference>
<organism evidence="2 3">
    <name type="scientific">Desulfarculus baarsii (strain ATCC 33931 / DSM 2075 / LMG 7858 / VKM B-1802 / 2st14)</name>
    <dbReference type="NCBI Taxonomy" id="644282"/>
    <lineage>
        <taxon>Bacteria</taxon>
        <taxon>Pseudomonadati</taxon>
        <taxon>Thermodesulfobacteriota</taxon>
        <taxon>Desulfarculia</taxon>
        <taxon>Desulfarculales</taxon>
        <taxon>Desulfarculaceae</taxon>
        <taxon>Desulfarculus</taxon>
    </lineage>
</organism>
<dbReference type="HOGENOM" id="CLU_105076_0_0_7"/>
<evidence type="ECO:0000313" key="2">
    <source>
        <dbReference type="EMBL" id="ADK83453.1"/>
    </source>
</evidence>
<gene>
    <name evidence="2" type="ordered locus">Deba_0074</name>
</gene>
<dbReference type="KEGG" id="dbr:Deba_0074"/>
<name>E1QDD4_DESB2</name>
<dbReference type="eggNOG" id="ENOG5031AQA">
    <property type="taxonomic scope" value="Bacteria"/>
</dbReference>
<dbReference type="EMBL" id="CP002085">
    <property type="protein sequence ID" value="ADK83453.1"/>
    <property type="molecule type" value="Genomic_DNA"/>
</dbReference>
<protein>
    <submittedName>
        <fullName evidence="2">Uncharacterized protein</fullName>
    </submittedName>
</protein>
<dbReference type="OrthoDB" id="9803979at2"/>
<feature type="region of interest" description="Disordered" evidence="1">
    <location>
        <begin position="1"/>
        <end position="20"/>
    </location>
</feature>